<comment type="caution">
    <text evidence="1">The sequence shown here is derived from an EMBL/GenBank/DDBJ whole genome shotgun (WGS) entry which is preliminary data.</text>
</comment>
<evidence type="ECO:0000313" key="2">
    <source>
        <dbReference type="Proteomes" id="UP000526734"/>
    </source>
</evidence>
<dbReference type="RefSeq" id="WP_182890659.1">
    <property type="nucleotide sequence ID" value="NZ_JACGZW010000003.1"/>
</dbReference>
<organism evidence="1 2">
    <name type="scientific">Amycolatopsis dendrobii</name>
    <dbReference type="NCBI Taxonomy" id="2760662"/>
    <lineage>
        <taxon>Bacteria</taxon>
        <taxon>Bacillati</taxon>
        <taxon>Actinomycetota</taxon>
        <taxon>Actinomycetes</taxon>
        <taxon>Pseudonocardiales</taxon>
        <taxon>Pseudonocardiaceae</taxon>
        <taxon>Amycolatopsis</taxon>
    </lineage>
</organism>
<proteinExistence type="predicted"/>
<protein>
    <submittedName>
        <fullName evidence="1">Uncharacterized protein</fullName>
    </submittedName>
</protein>
<evidence type="ECO:0000313" key="1">
    <source>
        <dbReference type="EMBL" id="MBB1153538.1"/>
    </source>
</evidence>
<dbReference type="NCBIfam" id="NF041724">
    <property type="entry name" value="phane_AmcA_4"/>
    <property type="match status" value="1"/>
</dbReference>
<dbReference type="Proteomes" id="UP000526734">
    <property type="component" value="Unassembled WGS sequence"/>
</dbReference>
<dbReference type="AlphaFoldDB" id="A0A7W3ZAC3"/>
<gene>
    <name evidence="1" type="ORF">H4281_10400</name>
</gene>
<sequence>MTVLEEMALVVEERDTDWAALVAGHTTTEAVDATEWGRRGGTFHKSTGTGTEFFKK</sequence>
<reference evidence="1 2" key="1">
    <citation type="submission" date="2020-08" db="EMBL/GenBank/DDBJ databases">
        <title>Amycolatopsis sp. nov. DR6-1 isolated from Dendrobium heterocarpum.</title>
        <authorList>
            <person name="Tedsree N."/>
            <person name="Kuncharoen N."/>
            <person name="Likhitwitayawuid K."/>
            <person name="Tanasupawat S."/>
        </authorList>
    </citation>
    <scope>NUCLEOTIDE SEQUENCE [LARGE SCALE GENOMIC DNA]</scope>
    <source>
        <strain evidence="1 2">DR6-1</strain>
    </source>
</reference>
<keyword evidence="2" id="KW-1185">Reference proteome</keyword>
<accession>A0A7W3ZAC3</accession>
<dbReference type="EMBL" id="JACGZW010000003">
    <property type="protein sequence ID" value="MBB1153538.1"/>
    <property type="molecule type" value="Genomic_DNA"/>
</dbReference>
<name>A0A7W3ZAC3_9PSEU</name>